<feature type="domain" description="Histidine kinase" evidence="4">
    <location>
        <begin position="361"/>
        <end position="592"/>
    </location>
</feature>
<dbReference type="OrthoDB" id="9772100at2"/>
<dbReference type="CDD" id="cd00075">
    <property type="entry name" value="HATPase"/>
    <property type="match status" value="1"/>
</dbReference>
<dbReference type="InterPro" id="IPR004358">
    <property type="entry name" value="Sig_transdc_His_kin-like_C"/>
</dbReference>
<dbReference type="PANTHER" id="PTHR43065">
    <property type="entry name" value="SENSOR HISTIDINE KINASE"/>
    <property type="match status" value="1"/>
</dbReference>
<dbReference type="PROSITE" id="PS50109">
    <property type="entry name" value="HIS_KIN"/>
    <property type="match status" value="1"/>
</dbReference>
<feature type="transmembrane region" description="Helical" evidence="3">
    <location>
        <begin position="259"/>
        <end position="282"/>
    </location>
</feature>
<comment type="catalytic activity">
    <reaction evidence="1">
        <text>ATP + protein L-histidine = ADP + protein N-phospho-L-histidine.</text>
        <dbReference type="EC" id="2.7.13.3"/>
    </reaction>
</comment>
<dbReference type="SUPFAM" id="SSF55874">
    <property type="entry name" value="ATPase domain of HSP90 chaperone/DNA topoisomerase II/histidine kinase"/>
    <property type="match status" value="1"/>
</dbReference>
<dbReference type="PRINTS" id="PR00344">
    <property type="entry name" value="BCTRLSENSOR"/>
</dbReference>
<dbReference type="AlphaFoldDB" id="A0A5R9PZD4"/>
<dbReference type="InterPro" id="IPR003594">
    <property type="entry name" value="HATPase_dom"/>
</dbReference>
<dbReference type="InterPro" id="IPR005467">
    <property type="entry name" value="His_kinase_dom"/>
</dbReference>
<dbReference type="EMBL" id="PPSW01000024">
    <property type="protein sequence ID" value="TLX46263.1"/>
    <property type="molecule type" value="Genomic_DNA"/>
</dbReference>
<dbReference type="Pfam" id="PF02518">
    <property type="entry name" value="HATPase_c"/>
    <property type="match status" value="1"/>
</dbReference>
<dbReference type="RefSeq" id="WP_138482657.1">
    <property type="nucleotide sequence ID" value="NZ_PPSW01000024.1"/>
</dbReference>
<comment type="caution">
    <text evidence="5">The sequence shown here is derived from an EMBL/GenBank/DDBJ whole genome shotgun (WGS) entry which is preliminary data.</text>
</comment>
<evidence type="ECO:0000259" key="4">
    <source>
        <dbReference type="PROSITE" id="PS50109"/>
    </source>
</evidence>
<evidence type="ECO:0000256" key="2">
    <source>
        <dbReference type="ARBA" id="ARBA00012438"/>
    </source>
</evidence>
<dbReference type="PANTHER" id="PTHR43065:SF47">
    <property type="match status" value="1"/>
</dbReference>
<evidence type="ECO:0000256" key="3">
    <source>
        <dbReference type="SAM" id="Phobius"/>
    </source>
</evidence>
<dbReference type="Proteomes" id="UP000309186">
    <property type="component" value="Unassembled WGS sequence"/>
</dbReference>
<dbReference type="SMART" id="SM00387">
    <property type="entry name" value="HATPase_c"/>
    <property type="match status" value="1"/>
</dbReference>
<sequence>MRVQSSLLIFKVASSTCVFLIMLASWFMYSHIDHTQQVELQLNRLKLAAARLVGVKNDYIQERQPEFIESFDKHYFQFEKEYGELAQLLLDEPKVMLQLSAIESNTAQLRQTLKRFEQFQIKLGHEADEGVYGLFRRHAHQLQSYVQTAEKPMLELKVLELRRAEKDFLLRHDHAYVERHTGVYEKLYQKLQSENPQAALLLKAYRQGFLSYSAVLTEIGLNSKQGLRKQLDEQKNALTTKILGLSNTIILQDHDTKQAWVLSLLGMIILICSVCFVLLMILHARVSKKINVINDVLDKVVEHENFKLRTNLNNIDELGQIGTHVDKLLEYLDGLLARLSSAQKRLLEDAEVASFSNVIHRFAQELNTPLGEVKSGKGDMAELIAIMKSNLRDGLDENASITEMISHLESTLDIIESNLTVSEQLIEEFKLISANQHLDILTYFNLLDQVEQTFRSNDGLLSADDYDITFDISEGLFINSYPSAINQIINLCIHNSIKHGKIANQKLHIVVSAMVVNDFVHIYFKDDGMGIDKEILPVIFEPFITSKRHSGGTGLGMSIIHNLVTQKLKGEVKMQSPAHGGACLHIILSETEFSQKQLSDVSSEPIS</sequence>
<reference evidence="5 6" key="1">
    <citation type="submission" date="2018-01" db="EMBL/GenBank/DDBJ databases">
        <title>Co-occurrence of chitin degradation, pigmentation and bioactivity in marine Pseudoalteromonas.</title>
        <authorList>
            <person name="Paulsen S."/>
            <person name="Gram L."/>
            <person name="Machado H."/>
        </authorList>
    </citation>
    <scope>NUCLEOTIDE SEQUENCE [LARGE SCALE GENOMIC DNA]</scope>
    <source>
        <strain evidence="5 6">S3663</strain>
    </source>
</reference>
<gene>
    <name evidence="5" type="ORF">C1E24_14655</name>
</gene>
<keyword evidence="3" id="KW-0472">Membrane</keyword>
<evidence type="ECO:0000313" key="5">
    <source>
        <dbReference type="EMBL" id="TLX46263.1"/>
    </source>
</evidence>
<organism evidence="5 6">
    <name type="scientific">Pseudoalteromonas phenolica</name>
    <dbReference type="NCBI Taxonomy" id="161398"/>
    <lineage>
        <taxon>Bacteria</taxon>
        <taxon>Pseudomonadati</taxon>
        <taxon>Pseudomonadota</taxon>
        <taxon>Gammaproteobacteria</taxon>
        <taxon>Alteromonadales</taxon>
        <taxon>Pseudoalteromonadaceae</taxon>
        <taxon>Pseudoalteromonas</taxon>
    </lineage>
</organism>
<keyword evidence="3" id="KW-1133">Transmembrane helix</keyword>
<accession>A0A5R9PZD4</accession>
<name>A0A5R9PZD4_9GAMM</name>
<keyword evidence="3" id="KW-0812">Transmembrane</keyword>
<keyword evidence="5" id="KW-0808">Transferase</keyword>
<dbReference type="GO" id="GO:0004673">
    <property type="term" value="F:protein histidine kinase activity"/>
    <property type="evidence" value="ECO:0007669"/>
    <property type="project" value="UniProtKB-EC"/>
</dbReference>
<keyword evidence="5" id="KW-0418">Kinase</keyword>
<proteinExistence type="predicted"/>
<feature type="transmembrane region" description="Helical" evidence="3">
    <location>
        <begin position="7"/>
        <end position="29"/>
    </location>
</feature>
<dbReference type="Gene3D" id="3.30.565.10">
    <property type="entry name" value="Histidine kinase-like ATPase, C-terminal domain"/>
    <property type="match status" value="1"/>
</dbReference>
<protein>
    <recommendedName>
        <fullName evidence="2">histidine kinase</fullName>
        <ecNumber evidence="2">2.7.13.3</ecNumber>
    </recommendedName>
</protein>
<dbReference type="EC" id="2.7.13.3" evidence="2"/>
<dbReference type="InterPro" id="IPR036890">
    <property type="entry name" value="HATPase_C_sf"/>
</dbReference>
<evidence type="ECO:0000256" key="1">
    <source>
        <dbReference type="ARBA" id="ARBA00000085"/>
    </source>
</evidence>
<evidence type="ECO:0000313" key="6">
    <source>
        <dbReference type="Proteomes" id="UP000309186"/>
    </source>
</evidence>